<dbReference type="PRINTS" id="PR00778">
    <property type="entry name" value="HTHARSR"/>
</dbReference>
<dbReference type="STRING" id="1223545.GS4_42_00320"/>
<dbReference type="CDD" id="cd00090">
    <property type="entry name" value="HTH_ARSR"/>
    <property type="match status" value="1"/>
</dbReference>
<dbReference type="EMBL" id="BANX01000042">
    <property type="protein sequence ID" value="GAC70854.1"/>
    <property type="molecule type" value="Genomic_DNA"/>
</dbReference>
<evidence type="ECO:0000259" key="1">
    <source>
        <dbReference type="PROSITE" id="PS50987"/>
    </source>
</evidence>
<dbReference type="InterPro" id="IPR011991">
    <property type="entry name" value="ArsR-like_HTH"/>
</dbReference>
<accession>M0QR44</accession>
<dbReference type="Gene3D" id="1.10.10.10">
    <property type="entry name" value="Winged helix-like DNA-binding domain superfamily/Winged helix DNA-binding domain"/>
    <property type="match status" value="1"/>
</dbReference>
<dbReference type="InterPro" id="IPR001845">
    <property type="entry name" value="HTH_ArsR_DNA-bd_dom"/>
</dbReference>
<dbReference type="GO" id="GO:0003700">
    <property type="term" value="F:DNA-binding transcription factor activity"/>
    <property type="evidence" value="ECO:0007669"/>
    <property type="project" value="InterPro"/>
</dbReference>
<name>M0QR44_9ACTN</name>
<dbReference type="InterPro" id="IPR036388">
    <property type="entry name" value="WH-like_DNA-bd_sf"/>
</dbReference>
<evidence type="ECO:0000313" key="3">
    <source>
        <dbReference type="Proteomes" id="UP000011666"/>
    </source>
</evidence>
<proteinExistence type="predicted"/>
<protein>
    <submittedName>
        <fullName evidence="2">Putative ArsR family transcriptional regulator</fullName>
    </submittedName>
</protein>
<dbReference type="PROSITE" id="PS50987">
    <property type="entry name" value="HTH_ARSR_2"/>
    <property type="match status" value="1"/>
</dbReference>
<reference evidence="2 3" key="1">
    <citation type="submission" date="2013-01" db="EMBL/GenBank/DDBJ databases">
        <title>Whole genome shotgun sequence of Gordonia soli NBRC 108243.</title>
        <authorList>
            <person name="Isaki-Nakamura S."/>
            <person name="Hosoyama A."/>
            <person name="Tsuchikane K."/>
            <person name="Ando Y."/>
            <person name="Baba S."/>
            <person name="Ohji S."/>
            <person name="Hamada M."/>
            <person name="Tamura T."/>
            <person name="Yamazoe A."/>
            <person name="Yamazaki S."/>
            <person name="Fujita N."/>
        </authorList>
    </citation>
    <scope>NUCLEOTIDE SEQUENCE [LARGE SCALE GENOMIC DNA]</scope>
    <source>
        <strain evidence="2 3">NBRC 108243</strain>
    </source>
</reference>
<keyword evidence="3" id="KW-1185">Reference proteome</keyword>
<sequence length="118" mass="12733">MTEQTGVDVDSRIGDHLPASDITLQGVLDALADPVRRTIVRELAESGQQLSCGVFDIDVSVSTRTHHFKVLRQAGIIRQRYEGTVKLNELRRADLDAAVPGLVEAIVGAPESGSRGSR</sequence>
<dbReference type="RefSeq" id="WP_007625248.1">
    <property type="nucleotide sequence ID" value="NZ_BANX01000042.1"/>
</dbReference>
<gene>
    <name evidence="2" type="ORF">GS4_42_00320</name>
</gene>
<feature type="domain" description="HTH arsR-type" evidence="1">
    <location>
        <begin position="17"/>
        <end position="110"/>
    </location>
</feature>
<dbReference type="OrthoDB" id="4471357at2"/>
<organism evidence="2 3">
    <name type="scientific">Gordonia soli NBRC 108243</name>
    <dbReference type="NCBI Taxonomy" id="1223545"/>
    <lineage>
        <taxon>Bacteria</taxon>
        <taxon>Bacillati</taxon>
        <taxon>Actinomycetota</taxon>
        <taxon>Actinomycetes</taxon>
        <taxon>Mycobacteriales</taxon>
        <taxon>Gordoniaceae</taxon>
        <taxon>Gordonia</taxon>
    </lineage>
</organism>
<dbReference type="Pfam" id="PF12840">
    <property type="entry name" value="HTH_20"/>
    <property type="match status" value="1"/>
</dbReference>
<dbReference type="eggNOG" id="COG0640">
    <property type="taxonomic scope" value="Bacteria"/>
</dbReference>
<dbReference type="SUPFAM" id="SSF46785">
    <property type="entry name" value="Winged helix' DNA-binding domain"/>
    <property type="match status" value="1"/>
</dbReference>
<dbReference type="InterPro" id="IPR036390">
    <property type="entry name" value="WH_DNA-bd_sf"/>
</dbReference>
<dbReference type="Proteomes" id="UP000011666">
    <property type="component" value="Unassembled WGS sequence"/>
</dbReference>
<evidence type="ECO:0000313" key="2">
    <source>
        <dbReference type="EMBL" id="GAC70854.1"/>
    </source>
</evidence>
<comment type="caution">
    <text evidence="2">The sequence shown here is derived from an EMBL/GenBank/DDBJ whole genome shotgun (WGS) entry which is preliminary data.</text>
</comment>
<dbReference type="AlphaFoldDB" id="M0QR44"/>
<dbReference type="SMART" id="SM00418">
    <property type="entry name" value="HTH_ARSR"/>
    <property type="match status" value="1"/>
</dbReference>